<dbReference type="Gramene" id="AUR62014445-RA">
    <property type="protein sequence ID" value="AUR62014445-RA:cds"/>
    <property type="gene ID" value="AUR62014445"/>
</dbReference>
<accession>A0A803LKE8</accession>
<dbReference type="GO" id="GO:0003677">
    <property type="term" value="F:DNA binding"/>
    <property type="evidence" value="ECO:0007669"/>
    <property type="project" value="TreeGrafter"/>
</dbReference>
<protein>
    <submittedName>
        <fullName evidence="2">Uncharacterized protein</fullName>
    </submittedName>
</protein>
<dbReference type="NCBIfam" id="TIGR01624">
    <property type="entry name" value="LRP1_Cterm"/>
    <property type="match status" value="1"/>
</dbReference>
<dbReference type="GO" id="GO:0005634">
    <property type="term" value="C:nucleus"/>
    <property type="evidence" value="ECO:0007669"/>
    <property type="project" value="TreeGrafter"/>
</dbReference>
<reference evidence="2" key="2">
    <citation type="submission" date="2021-03" db="UniProtKB">
        <authorList>
            <consortium name="EnsemblPlants"/>
        </authorList>
    </citation>
    <scope>IDENTIFICATION</scope>
</reference>
<sequence length="170" mass="17897">MMRSSVGIGGEKRTRENRSNSRVLTAANTTAGLEVGNFPPEVNSPAVFRCVRVSPMDDPDEQFAYQTAVNIGGHLFKGILYDQGPETRYGGGESSSGGRSQQHSLMLTAATTTTDLMGTVGSGSTNNNTTTATATASLLDPMGTNNNSSIYPTPINAFLAGTQFFPPPRS</sequence>
<evidence type="ECO:0000313" key="2">
    <source>
        <dbReference type="EnsemblPlants" id="AUR62014445-RA:cds"/>
    </source>
</evidence>
<dbReference type="GO" id="GO:0045893">
    <property type="term" value="P:positive regulation of DNA-templated transcription"/>
    <property type="evidence" value="ECO:0007669"/>
    <property type="project" value="TreeGrafter"/>
</dbReference>
<dbReference type="PANTHER" id="PTHR31604:SF2">
    <property type="entry name" value="PROTEIN SHI RELATED SEQUENCE 7"/>
    <property type="match status" value="1"/>
</dbReference>
<dbReference type="InterPro" id="IPR006511">
    <property type="entry name" value="SHI_C"/>
</dbReference>
<organism evidence="2 3">
    <name type="scientific">Chenopodium quinoa</name>
    <name type="common">Quinoa</name>
    <dbReference type="NCBI Taxonomy" id="63459"/>
    <lineage>
        <taxon>Eukaryota</taxon>
        <taxon>Viridiplantae</taxon>
        <taxon>Streptophyta</taxon>
        <taxon>Embryophyta</taxon>
        <taxon>Tracheophyta</taxon>
        <taxon>Spermatophyta</taxon>
        <taxon>Magnoliopsida</taxon>
        <taxon>eudicotyledons</taxon>
        <taxon>Gunneridae</taxon>
        <taxon>Pentapetalae</taxon>
        <taxon>Caryophyllales</taxon>
        <taxon>Chenopodiaceae</taxon>
        <taxon>Chenopodioideae</taxon>
        <taxon>Atripliceae</taxon>
        <taxon>Chenopodium</taxon>
    </lineage>
</organism>
<proteinExistence type="predicted"/>
<evidence type="ECO:0000313" key="3">
    <source>
        <dbReference type="Proteomes" id="UP000596660"/>
    </source>
</evidence>
<dbReference type="PANTHER" id="PTHR31604">
    <property type="entry name" value="PROTEIN LATERAL ROOT PRIMORDIUM 1"/>
    <property type="match status" value="1"/>
</dbReference>
<evidence type="ECO:0000256" key="1">
    <source>
        <dbReference type="SAM" id="MobiDB-lite"/>
    </source>
</evidence>
<dbReference type="AlphaFoldDB" id="A0A803LKE8"/>
<reference evidence="2" key="1">
    <citation type="journal article" date="2017" name="Nature">
        <title>The genome of Chenopodium quinoa.</title>
        <authorList>
            <person name="Jarvis D.E."/>
            <person name="Ho Y.S."/>
            <person name="Lightfoot D.J."/>
            <person name="Schmoeckel S.M."/>
            <person name="Li B."/>
            <person name="Borm T.J.A."/>
            <person name="Ohyanagi H."/>
            <person name="Mineta K."/>
            <person name="Michell C.T."/>
            <person name="Saber N."/>
            <person name="Kharbatia N.M."/>
            <person name="Rupper R.R."/>
            <person name="Sharp A.R."/>
            <person name="Dally N."/>
            <person name="Boughton B.A."/>
            <person name="Woo Y.H."/>
            <person name="Gao G."/>
            <person name="Schijlen E.G.W.M."/>
            <person name="Guo X."/>
            <person name="Momin A.A."/>
            <person name="Negrao S."/>
            <person name="Al-Babili S."/>
            <person name="Gehring C."/>
            <person name="Roessner U."/>
            <person name="Jung C."/>
            <person name="Murphy K."/>
            <person name="Arold S.T."/>
            <person name="Gojobori T."/>
            <person name="van der Linden C.G."/>
            <person name="van Loo E.N."/>
            <person name="Jellen E.N."/>
            <person name="Maughan P.J."/>
            <person name="Tester M."/>
        </authorList>
    </citation>
    <scope>NUCLEOTIDE SEQUENCE [LARGE SCALE GENOMIC DNA]</scope>
    <source>
        <strain evidence="2">cv. PI 614886</strain>
    </source>
</reference>
<dbReference type="InterPro" id="IPR007818">
    <property type="entry name" value="SHI"/>
</dbReference>
<feature type="region of interest" description="Disordered" evidence="1">
    <location>
        <begin position="1"/>
        <end position="24"/>
    </location>
</feature>
<dbReference type="GO" id="GO:0003700">
    <property type="term" value="F:DNA-binding transcription factor activity"/>
    <property type="evidence" value="ECO:0007669"/>
    <property type="project" value="InterPro"/>
</dbReference>
<dbReference type="Proteomes" id="UP000596660">
    <property type="component" value="Unplaced"/>
</dbReference>
<name>A0A803LKE8_CHEQI</name>
<dbReference type="OMA" id="ECGFTRC"/>
<dbReference type="EnsemblPlants" id="AUR62014445-RA">
    <property type="protein sequence ID" value="AUR62014445-RA:cds"/>
    <property type="gene ID" value="AUR62014445"/>
</dbReference>
<feature type="compositionally biased region" description="Basic and acidic residues" evidence="1">
    <location>
        <begin position="10"/>
        <end position="19"/>
    </location>
</feature>
<dbReference type="Pfam" id="PF05142">
    <property type="entry name" value="DUF702"/>
    <property type="match status" value="1"/>
</dbReference>
<keyword evidence="3" id="KW-1185">Reference proteome</keyword>